<keyword evidence="2" id="KW-0813">Transport</keyword>
<dbReference type="InterPro" id="IPR012336">
    <property type="entry name" value="Thioredoxin-like_fold"/>
</dbReference>
<evidence type="ECO:0000256" key="2">
    <source>
        <dbReference type="ARBA" id="ARBA00022982"/>
    </source>
</evidence>
<dbReference type="AlphaFoldDB" id="A0ABD5Q944"/>
<sequence>MPTIVRNHLEPGTVRYEFHDFPIPVSDWPYRVATLAQAVQDERGDNAFWTFETRAFERQSAYDWEALESLATEQDVQRDRVRSLATAKQYKRVTEADRQNGVDRGVTAKPTMFVNGEIVEQWTYDNLARAIDDAR</sequence>
<dbReference type="SUPFAM" id="SSF52833">
    <property type="entry name" value="Thioredoxin-like"/>
    <property type="match status" value="1"/>
</dbReference>
<organism evidence="4 5">
    <name type="scientific">Halorussus aquaticus</name>
    <dbReference type="NCBI Taxonomy" id="2953748"/>
    <lineage>
        <taxon>Archaea</taxon>
        <taxon>Methanobacteriati</taxon>
        <taxon>Methanobacteriota</taxon>
        <taxon>Stenosarchaea group</taxon>
        <taxon>Halobacteria</taxon>
        <taxon>Halobacteriales</taxon>
        <taxon>Haladaptataceae</taxon>
        <taxon>Halorussus</taxon>
    </lineage>
</organism>
<dbReference type="EMBL" id="JBHSHT010000004">
    <property type="protein sequence ID" value="MFC4827022.1"/>
    <property type="molecule type" value="Genomic_DNA"/>
</dbReference>
<dbReference type="InterPro" id="IPR036249">
    <property type="entry name" value="Thioredoxin-like_sf"/>
</dbReference>
<keyword evidence="5" id="KW-1185">Reference proteome</keyword>
<name>A0ABD5Q944_9EURY</name>
<dbReference type="Proteomes" id="UP001595945">
    <property type="component" value="Unassembled WGS sequence"/>
</dbReference>
<dbReference type="Gene3D" id="3.40.30.10">
    <property type="entry name" value="Glutaredoxin"/>
    <property type="match status" value="1"/>
</dbReference>
<protein>
    <submittedName>
        <fullName evidence="4">DsbA family protein</fullName>
    </submittedName>
</protein>
<feature type="domain" description="Thioredoxin-like fold" evidence="3">
    <location>
        <begin position="4"/>
        <end position="133"/>
    </location>
</feature>
<proteinExistence type="inferred from homology"/>
<comment type="caution">
    <text evidence="4">The sequence shown here is derived from an EMBL/GenBank/DDBJ whole genome shotgun (WGS) entry which is preliminary data.</text>
</comment>
<dbReference type="Pfam" id="PF13462">
    <property type="entry name" value="Thioredoxin_4"/>
    <property type="match status" value="1"/>
</dbReference>
<dbReference type="RefSeq" id="WP_254270649.1">
    <property type="nucleotide sequence ID" value="NZ_CP100402.1"/>
</dbReference>
<evidence type="ECO:0000313" key="4">
    <source>
        <dbReference type="EMBL" id="MFC4827022.1"/>
    </source>
</evidence>
<evidence type="ECO:0000256" key="1">
    <source>
        <dbReference type="ARBA" id="ARBA00007787"/>
    </source>
</evidence>
<accession>A0ABD5Q944</accession>
<gene>
    <name evidence="4" type="ORF">ACFO9K_22490</name>
</gene>
<dbReference type="GeneID" id="73047419"/>
<evidence type="ECO:0000313" key="5">
    <source>
        <dbReference type="Proteomes" id="UP001595945"/>
    </source>
</evidence>
<comment type="similarity">
    <text evidence="1">Belongs to the glutaredoxin family.</text>
</comment>
<reference evidence="4 5" key="1">
    <citation type="journal article" date="2019" name="Int. J. Syst. Evol. Microbiol.">
        <title>The Global Catalogue of Microorganisms (GCM) 10K type strain sequencing project: providing services to taxonomists for standard genome sequencing and annotation.</title>
        <authorList>
            <consortium name="The Broad Institute Genomics Platform"/>
            <consortium name="The Broad Institute Genome Sequencing Center for Infectious Disease"/>
            <person name="Wu L."/>
            <person name="Ma J."/>
        </authorList>
    </citation>
    <scope>NUCLEOTIDE SEQUENCE [LARGE SCALE GENOMIC DNA]</scope>
    <source>
        <strain evidence="4 5">XZYJ18</strain>
    </source>
</reference>
<keyword evidence="2" id="KW-0249">Electron transport</keyword>
<evidence type="ECO:0000259" key="3">
    <source>
        <dbReference type="Pfam" id="PF13462"/>
    </source>
</evidence>